<dbReference type="FunFam" id="3.20.20.140:FF:000006">
    <property type="entry name" value="Dihydroorotase"/>
    <property type="match status" value="1"/>
</dbReference>
<evidence type="ECO:0000256" key="11">
    <source>
        <dbReference type="RuleBase" id="RU003440"/>
    </source>
</evidence>
<dbReference type="PIRSF" id="PIRSF001237">
    <property type="entry name" value="DHOdimr"/>
    <property type="match status" value="1"/>
</dbReference>
<comment type="cofactor">
    <cofactor evidence="11">
        <name>Zn(2+)</name>
        <dbReference type="ChEBI" id="CHEBI:29105"/>
    </cofactor>
    <text evidence="11">Binds 2 Zn(2+) ions per subunit.</text>
</comment>
<dbReference type="PANTHER" id="PTHR43137">
    <property type="entry name" value="DIHYDROOROTASE"/>
    <property type="match status" value="1"/>
</dbReference>
<dbReference type="GO" id="GO:0006207">
    <property type="term" value="P:'de novo' pyrimidine nucleobase biosynthetic process"/>
    <property type="evidence" value="ECO:0007669"/>
    <property type="project" value="TreeGrafter"/>
</dbReference>
<dbReference type="AlphaFoldDB" id="A0A831NTY3"/>
<dbReference type="CDD" id="cd01294">
    <property type="entry name" value="DHOase"/>
    <property type="match status" value="1"/>
</dbReference>
<dbReference type="PROSITE" id="PS00483">
    <property type="entry name" value="DIHYDROOROTASE_2"/>
    <property type="match status" value="1"/>
</dbReference>
<dbReference type="PROSITE" id="PS00482">
    <property type="entry name" value="DIHYDROOROTASE_1"/>
    <property type="match status" value="1"/>
</dbReference>
<dbReference type="GO" id="GO:0005829">
    <property type="term" value="C:cytosol"/>
    <property type="evidence" value="ECO:0007669"/>
    <property type="project" value="TreeGrafter"/>
</dbReference>
<dbReference type="Gene3D" id="3.20.20.140">
    <property type="entry name" value="Metal-dependent hydrolases"/>
    <property type="match status" value="1"/>
</dbReference>
<keyword evidence="6 11" id="KW-0378">Hydrolase</keyword>
<accession>A0A831NTY3</accession>
<comment type="caution">
    <text evidence="13">The sequence shown here is derived from an EMBL/GenBank/DDBJ whole genome shotgun (WGS) entry which is preliminary data.</text>
</comment>
<sequence length="341" mass="37510">SLTITRPDDWHLHLRDGEVLKDIVPHTARRFARAIVMPNLKPPVTTTAQAIAYRQRILAAVPEHSDFEPLMTLYLTESTSADEIRQARASGVVQAVKYYPAGATTHSEAGVTDLKRVYPILEVMAEENLPLLVHGEVVDPQVDVFDREAVFIDRVLLPLLQHIPGLRIVFEHITTKEAVALVMDTPERLGATITPQHLLMNRNAIFKGGINPHHYCLPVLKRETHRLALVKAATSGDPRFFLGTDSAPHARGAKESGCGCAGMYSAHAAIELYAQAFDDADSLDKLEAFAAFHGADFYGLPRNGGQITLQRSAWKVPDKLRFGSGELVPLGAGEILPWKLV</sequence>
<keyword evidence="7 11" id="KW-0862">Zinc</keyword>
<evidence type="ECO:0000256" key="3">
    <source>
        <dbReference type="ARBA" id="ARBA00005631"/>
    </source>
</evidence>
<protein>
    <recommendedName>
        <fullName evidence="4 10">Dihydroorotase</fullName>
        <ecNumber evidence="4 10">3.5.2.3</ecNumber>
    </recommendedName>
</protein>
<dbReference type="PANTHER" id="PTHR43137:SF1">
    <property type="entry name" value="DIHYDROOROTASE"/>
    <property type="match status" value="1"/>
</dbReference>
<dbReference type="SUPFAM" id="SSF51556">
    <property type="entry name" value="Metallo-dependent hydrolases"/>
    <property type="match status" value="1"/>
</dbReference>
<name>A0A831NTY3_9GAMM</name>
<reference evidence="13" key="1">
    <citation type="journal article" date="2020" name="mSystems">
        <title>Genome- and Community-Level Interaction Insights into Carbon Utilization and Element Cycling Functions of Hydrothermarchaeota in Hydrothermal Sediment.</title>
        <authorList>
            <person name="Zhou Z."/>
            <person name="Liu Y."/>
            <person name="Xu W."/>
            <person name="Pan J."/>
            <person name="Luo Z.H."/>
            <person name="Li M."/>
        </authorList>
    </citation>
    <scope>NUCLEOTIDE SEQUENCE [LARGE SCALE GENOMIC DNA]</scope>
    <source>
        <strain evidence="13">HyVt-26</strain>
    </source>
</reference>
<comment type="pathway">
    <text evidence="2 11">Pyrimidine metabolism; UMP biosynthesis via de novo pathway; (S)-dihydroorotate from bicarbonate: step 3/3.</text>
</comment>
<dbReference type="EC" id="3.5.2.3" evidence="4 10"/>
<evidence type="ECO:0000256" key="8">
    <source>
        <dbReference type="ARBA" id="ARBA00022975"/>
    </source>
</evidence>
<evidence type="ECO:0000256" key="9">
    <source>
        <dbReference type="ARBA" id="ARBA00048492"/>
    </source>
</evidence>
<evidence type="ECO:0000256" key="10">
    <source>
        <dbReference type="NCBIfam" id="TIGR00856"/>
    </source>
</evidence>
<keyword evidence="5 11" id="KW-0479">Metal-binding</keyword>
<dbReference type="NCBIfam" id="TIGR00856">
    <property type="entry name" value="pyrC_dimer"/>
    <property type="match status" value="1"/>
</dbReference>
<dbReference type="InterPro" id="IPR032466">
    <property type="entry name" value="Metal_Hydrolase"/>
</dbReference>
<dbReference type="Proteomes" id="UP000885822">
    <property type="component" value="Unassembled WGS sequence"/>
</dbReference>
<organism evidence="13">
    <name type="scientific">Thiolapillus brandeum</name>
    <dbReference type="NCBI Taxonomy" id="1076588"/>
    <lineage>
        <taxon>Bacteria</taxon>
        <taxon>Pseudomonadati</taxon>
        <taxon>Pseudomonadota</taxon>
        <taxon>Gammaproteobacteria</taxon>
        <taxon>Chromatiales</taxon>
        <taxon>Sedimenticolaceae</taxon>
        <taxon>Thiolapillus</taxon>
    </lineage>
</organism>
<dbReference type="InterPro" id="IPR006680">
    <property type="entry name" value="Amidohydro-rel"/>
</dbReference>
<evidence type="ECO:0000313" key="13">
    <source>
        <dbReference type="EMBL" id="HDK38557.1"/>
    </source>
</evidence>
<evidence type="ECO:0000259" key="12">
    <source>
        <dbReference type="Pfam" id="PF01979"/>
    </source>
</evidence>
<dbReference type="UniPathway" id="UPA00070">
    <property type="reaction ID" value="UER00117"/>
</dbReference>
<evidence type="ECO:0000256" key="7">
    <source>
        <dbReference type="ARBA" id="ARBA00022833"/>
    </source>
</evidence>
<proteinExistence type="inferred from homology"/>
<comment type="similarity">
    <text evidence="3 11">Belongs to the metallo-dependent hydrolases superfamily. DHOase family. Class II DHOase subfamily.</text>
</comment>
<evidence type="ECO:0000256" key="5">
    <source>
        <dbReference type="ARBA" id="ARBA00022723"/>
    </source>
</evidence>
<dbReference type="GO" id="GO:0004151">
    <property type="term" value="F:dihydroorotase activity"/>
    <property type="evidence" value="ECO:0007669"/>
    <property type="project" value="UniProtKB-UniRule"/>
</dbReference>
<dbReference type="Pfam" id="PF01979">
    <property type="entry name" value="Amidohydro_1"/>
    <property type="match status" value="1"/>
</dbReference>
<dbReference type="InterPro" id="IPR004721">
    <property type="entry name" value="DHOdimr"/>
</dbReference>
<keyword evidence="8 11" id="KW-0665">Pyrimidine biosynthesis</keyword>
<dbReference type="InterPro" id="IPR002195">
    <property type="entry name" value="Dihydroorotase_CS"/>
</dbReference>
<gene>
    <name evidence="13" type="ORF">ENG92_06035</name>
</gene>
<dbReference type="GO" id="GO:0044205">
    <property type="term" value="P:'de novo' UMP biosynthetic process"/>
    <property type="evidence" value="ECO:0007669"/>
    <property type="project" value="UniProtKB-UniPathway"/>
</dbReference>
<evidence type="ECO:0000256" key="2">
    <source>
        <dbReference type="ARBA" id="ARBA00004880"/>
    </source>
</evidence>
<evidence type="ECO:0000256" key="4">
    <source>
        <dbReference type="ARBA" id="ARBA00012860"/>
    </source>
</evidence>
<comment type="function">
    <text evidence="1">Catalyzes the reversible cyclization of carbamoyl aspartate to dihydroorotate.</text>
</comment>
<comment type="catalytic activity">
    <reaction evidence="9 11">
        <text>(S)-dihydroorotate + H2O = N-carbamoyl-L-aspartate + H(+)</text>
        <dbReference type="Rhea" id="RHEA:24296"/>
        <dbReference type="ChEBI" id="CHEBI:15377"/>
        <dbReference type="ChEBI" id="CHEBI:15378"/>
        <dbReference type="ChEBI" id="CHEBI:30864"/>
        <dbReference type="ChEBI" id="CHEBI:32814"/>
        <dbReference type="EC" id="3.5.2.3"/>
    </reaction>
</comment>
<dbReference type="GO" id="GO:0046872">
    <property type="term" value="F:metal ion binding"/>
    <property type="evidence" value="ECO:0007669"/>
    <property type="project" value="UniProtKB-KW"/>
</dbReference>
<dbReference type="HAMAP" id="MF_00219">
    <property type="entry name" value="PyrC_classII"/>
    <property type="match status" value="1"/>
</dbReference>
<evidence type="ECO:0000256" key="1">
    <source>
        <dbReference type="ARBA" id="ARBA00002368"/>
    </source>
</evidence>
<dbReference type="EMBL" id="DRCV01000269">
    <property type="protein sequence ID" value="HDK38557.1"/>
    <property type="molecule type" value="Genomic_DNA"/>
</dbReference>
<feature type="domain" description="Amidohydrolase-related" evidence="12">
    <location>
        <begin position="9"/>
        <end position="318"/>
    </location>
</feature>
<feature type="non-terminal residue" evidence="13">
    <location>
        <position position="1"/>
    </location>
</feature>
<evidence type="ECO:0000256" key="6">
    <source>
        <dbReference type="ARBA" id="ARBA00022801"/>
    </source>
</evidence>